<evidence type="ECO:0000313" key="3">
    <source>
        <dbReference type="Proteomes" id="UP000565579"/>
    </source>
</evidence>
<organism evidence="2 3">
    <name type="scientific">Nonomuraea rubra</name>
    <dbReference type="NCBI Taxonomy" id="46180"/>
    <lineage>
        <taxon>Bacteria</taxon>
        <taxon>Bacillati</taxon>
        <taxon>Actinomycetota</taxon>
        <taxon>Actinomycetes</taxon>
        <taxon>Streptosporangiales</taxon>
        <taxon>Streptosporangiaceae</taxon>
        <taxon>Nonomuraea</taxon>
    </lineage>
</organism>
<proteinExistence type="predicted"/>
<feature type="region of interest" description="Disordered" evidence="1">
    <location>
        <begin position="53"/>
        <end position="100"/>
    </location>
</feature>
<dbReference type="EMBL" id="JACHMI010000001">
    <property type="protein sequence ID" value="MBB6550738.1"/>
    <property type="molecule type" value="Genomic_DNA"/>
</dbReference>
<name>A0A7X0U0N9_9ACTN</name>
<protein>
    <submittedName>
        <fullName evidence="2">Uncharacterized protein</fullName>
    </submittedName>
</protein>
<dbReference type="Proteomes" id="UP000565579">
    <property type="component" value="Unassembled WGS sequence"/>
</dbReference>
<evidence type="ECO:0000256" key="1">
    <source>
        <dbReference type="SAM" id="MobiDB-lite"/>
    </source>
</evidence>
<keyword evidence="3" id="KW-1185">Reference proteome</keyword>
<comment type="caution">
    <text evidence="2">The sequence shown here is derived from an EMBL/GenBank/DDBJ whole genome shotgun (WGS) entry which is preliminary data.</text>
</comment>
<reference evidence="2 3" key="1">
    <citation type="submission" date="2020-08" db="EMBL/GenBank/DDBJ databases">
        <title>Sequencing the genomes of 1000 actinobacteria strains.</title>
        <authorList>
            <person name="Klenk H.-P."/>
        </authorList>
    </citation>
    <scope>NUCLEOTIDE SEQUENCE [LARGE SCALE GENOMIC DNA]</scope>
    <source>
        <strain evidence="2 3">DSM 43768</strain>
    </source>
</reference>
<accession>A0A7X0U0N9</accession>
<gene>
    <name evidence="2" type="ORF">HD593_005533</name>
</gene>
<evidence type="ECO:0000313" key="2">
    <source>
        <dbReference type="EMBL" id="MBB6550738.1"/>
    </source>
</evidence>
<dbReference type="AlphaFoldDB" id="A0A7X0U0N9"/>
<sequence length="100" mass="10335">MATLSDNCPASSALLRPVGRQAQHVQLARRPARQAAMQGGLQVVAAGDALDRAAGDGRREQGVAGAHPAPRVPPVSVTSISSHSPGLDEQRNESLGFQGF</sequence>
<dbReference type="RefSeq" id="WP_246546745.1">
    <property type="nucleotide sequence ID" value="NZ_BAAAXY010000003.1"/>
</dbReference>